<comment type="caution">
    <text evidence="2">The sequence shown here is derived from an EMBL/GenBank/DDBJ whole genome shotgun (WGS) entry which is preliminary data.</text>
</comment>
<dbReference type="SUPFAM" id="SSF88713">
    <property type="entry name" value="Glycoside hydrolase/deacetylase"/>
    <property type="match status" value="1"/>
</dbReference>
<accession>A0A918FFR9</accession>
<reference evidence="2" key="2">
    <citation type="submission" date="2020-09" db="EMBL/GenBank/DDBJ databases">
        <authorList>
            <person name="Sun Q."/>
            <person name="Ohkuma M."/>
        </authorList>
    </citation>
    <scope>NUCLEOTIDE SEQUENCE</scope>
    <source>
        <strain evidence="2">JCM 31311</strain>
    </source>
</reference>
<dbReference type="Gene3D" id="3.20.20.370">
    <property type="entry name" value="Glycoside hydrolase/deacetylase"/>
    <property type="match status" value="1"/>
</dbReference>
<proteinExistence type="predicted"/>
<dbReference type="GO" id="GO:0016810">
    <property type="term" value="F:hydrolase activity, acting on carbon-nitrogen (but not peptide) bonds"/>
    <property type="evidence" value="ECO:0007669"/>
    <property type="project" value="InterPro"/>
</dbReference>
<keyword evidence="3" id="KW-1185">Reference proteome</keyword>
<reference evidence="2" key="1">
    <citation type="journal article" date="2014" name="Int. J. Syst. Evol. Microbiol.">
        <title>Complete genome sequence of Corynebacterium casei LMG S-19264T (=DSM 44701T), isolated from a smear-ripened cheese.</title>
        <authorList>
            <consortium name="US DOE Joint Genome Institute (JGI-PGF)"/>
            <person name="Walter F."/>
            <person name="Albersmeier A."/>
            <person name="Kalinowski J."/>
            <person name="Ruckert C."/>
        </authorList>
    </citation>
    <scope>NUCLEOTIDE SEQUENCE</scope>
    <source>
        <strain evidence="2">JCM 31311</strain>
    </source>
</reference>
<dbReference type="InterPro" id="IPR002509">
    <property type="entry name" value="NODB_dom"/>
</dbReference>
<sequence length="99" mass="10716">MTWNVDPQDDQHLAQSASIVTQVPTQVTPGSIVLLHDGGGNRSATVDALQILIPALRARGYQFVSLDHLLTIQEEQASREQAAHQLYESAELSPRSGGI</sequence>
<dbReference type="EMBL" id="BMQL01000067">
    <property type="protein sequence ID" value="GGR35172.1"/>
    <property type="molecule type" value="Genomic_DNA"/>
</dbReference>
<dbReference type="Proteomes" id="UP000603865">
    <property type="component" value="Unassembled WGS sequence"/>
</dbReference>
<organism evidence="2 3">
    <name type="scientific">Deinococcus ruber</name>
    <dbReference type="NCBI Taxonomy" id="1848197"/>
    <lineage>
        <taxon>Bacteria</taxon>
        <taxon>Thermotogati</taxon>
        <taxon>Deinococcota</taxon>
        <taxon>Deinococci</taxon>
        <taxon>Deinococcales</taxon>
        <taxon>Deinococcaceae</taxon>
        <taxon>Deinococcus</taxon>
    </lineage>
</organism>
<name>A0A918FFR9_9DEIO</name>
<dbReference type="InterPro" id="IPR011330">
    <property type="entry name" value="Glyco_hydro/deAcase_b/a-brl"/>
</dbReference>
<feature type="domain" description="NodB homology" evidence="1">
    <location>
        <begin position="1"/>
        <end position="64"/>
    </location>
</feature>
<protein>
    <recommendedName>
        <fullName evidence="1">NodB homology domain-containing protein</fullName>
    </recommendedName>
</protein>
<evidence type="ECO:0000259" key="1">
    <source>
        <dbReference type="PROSITE" id="PS51677"/>
    </source>
</evidence>
<dbReference type="AlphaFoldDB" id="A0A918FFR9"/>
<evidence type="ECO:0000313" key="2">
    <source>
        <dbReference type="EMBL" id="GGR35172.1"/>
    </source>
</evidence>
<dbReference type="GO" id="GO:0005975">
    <property type="term" value="P:carbohydrate metabolic process"/>
    <property type="evidence" value="ECO:0007669"/>
    <property type="project" value="InterPro"/>
</dbReference>
<gene>
    <name evidence="2" type="ORF">GCM10008957_51400</name>
</gene>
<evidence type="ECO:0000313" key="3">
    <source>
        <dbReference type="Proteomes" id="UP000603865"/>
    </source>
</evidence>
<dbReference type="PROSITE" id="PS51677">
    <property type="entry name" value="NODB"/>
    <property type="match status" value="1"/>
</dbReference>